<evidence type="ECO:0000256" key="1">
    <source>
        <dbReference type="SAM" id="MobiDB-lite"/>
    </source>
</evidence>
<sequence>MLSTDRLKQFLHDKIDHNDRLHLAGGPHVWSQRSDHRKRKRVGRQLRQAKSEQNRLTNATQPAGIYR</sequence>
<protein>
    <submittedName>
        <fullName evidence="2">Uncharacterized protein</fullName>
    </submittedName>
</protein>
<evidence type="ECO:0000313" key="3">
    <source>
        <dbReference type="Proteomes" id="UP000054815"/>
    </source>
</evidence>
<reference evidence="2 3" key="1">
    <citation type="submission" date="2015-01" db="EMBL/GenBank/DDBJ databases">
        <title>Evolution of Trichinella species and genotypes.</title>
        <authorList>
            <person name="Korhonen P.K."/>
            <person name="Edoardo P."/>
            <person name="Giuseppe L.R."/>
            <person name="Gasser R.B."/>
        </authorList>
    </citation>
    <scope>NUCLEOTIDE SEQUENCE [LARGE SCALE GENOMIC DNA]</scope>
    <source>
        <strain evidence="2">ISS141</strain>
    </source>
</reference>
<gene>
    <name evidence="2" type="ORF">T4E_5735</name>
</gene>
<evidence type="ECO:0000313" key="2">
    <source>
        <dbReference type="EMBL" id="KRX94990.1"/>
    </source>
</evidence>
<feature type="region of interest" description="Disordered" evidence="1">
    <location>
        <begin position="21"/>
        <end position="67"/>
    </location>
</feature>
<accession>A0A0V0Y3I9</accession>
<dbReference type="EMBL" id="JYDU01000063">
    <property type="protein sequence ID" value="KRX94990.1"/>
    <property type="molecule type" value="Genomic_DNA"/>
</dbReference>
<dbReference type="Proteomes" id="UP000054815">
    <property type="component" value="Unassembled WGS sequence"/>
</dbReference>
<feature type="compositionally biased region" description="Basic residues" evidence="1">
    <location>
        <begin position="35"/>
        <end position="44"/>
    </location>
</feature>
<proteinExistence type="predicted"/>
<comment type="caution">
    <text evidence="2">The sequence shown here is derived from an EMBL/GenBank/DDBJ whole genome shotgun (WGS) entry which is preliminary data.</text>
</comment>
<organism evidence="2 3">
    <name type="scientific">Trichinella pseudospiralis</name>
    <name type="common">Parasitic roundworm</name>
    <dbReference type="NCBI Taxonomy" id="6337"/>
    <lineage>
        <taxon>Eukaryota</taxon>
        <taxon>Metazoa</taxon>
        <taxon>Ecdysozoa</taxon>
        <taxon>Nematoda</taxon>
        <taxon>Enoplea</taxon>
        <taxon>Dorylaimia</taxon>
        <taxon>Trichinellida</taxon>
        <taxon>Trichinellidae</taxon>
        <taxon>Trichinella</taxon>
    </lineage>
</organism>
<name>A0A0V0Y3I9_TRIPS</name>
<dbReference type="AlphaFoldDB" id="A0A0V0Y3I9"/>